<dbReference type="InterPro" id="IPR036623">
    <property type="entry name" value="Hemimethylated_DNA-bd_sf"/>
</dbReference>
<dbReference type="Pfam" id="PF08755">
    <property type="entry name" value="YccV-like"/>
    <property type="match status" value="1"/>
</dbReference>
<organism evidence="4 5">
    <name type="scientific">Plasmodium ovale wallikeri</name>
    <dbReference type="NCBI Taxonomy" id="864142"/>
    <lineage>
        <taxon>Eukaryota</taxon>
        <taxon>Sar</taxon>
        <taxon>Alveolata</taxon>
        <taxon>Apicomplexa</taxon>
        <taxon>Aconoidasida</taxon>
        <taxon>Haemosporida</taxon>
        <taxon>Plasmodiidae</taxon>
        <taxon>Plasmodium</taxon>
        <taxon>Plasmodium (Plasmodium)</taxon>
    </lineage>
</organism>
<dbReference type="GO" id="GO:0003677">
    <property type="term" value="F:DNA binding"/>
    <property type="evidence" value="ECO:0007669"/>
    <property type="project" value="InterPro"/>
</dbReference>
<dbReference type="SMART" id="SM00992">
    <property type="entry name" value="YccV-like"/>
    <property type="match status" value="1"/>
</dbReference>
<feature type="compositionally biased region" description="Basic and acidic residues" evidence="1">
    <location>
        <begin position="119"/>
        <end position="128"/>
    </location>
</feature>
<feature type="compositionally biased region" description="Basic and acidic residues" evidence="1">
    <location>
        <begin position="136"/>
        <end position="154"/>
    </location>
</feature>
<keyword evidence="2" id="KW-0732">Signal</keyword>
<accession>A0A1A8YHT9</accession>
<evidence type="ECO:0000256" key="1">
    <source>
        <dbReference type="SAM" id="MobiDB-lite"/>
    </source>
</evidence>
<reference evidence="5" key="1">
    <citation type="submission" date="2016-05" db="EMBL/GenBank/DDBJ databases">
        <authorList>
            <person name="Naeem Raeece"/>
        </authorList>
    </citation>
    <scope>NUCLEOTIDE SEQUENCE [LARGE SCALE GENOMIC DNA]</scope>
</reference>
<evidence type="ECO:0000313" key="4">
    <source>
        <dbReference type="EMBL" id="SBT30833.1"/>
    </source>
</evidence>
<protein>
    <submittedName>
        <fullName evidence="4">Cloroquine resistance associated protein cg1, putative</fullName>
    </submittedName>
</protein>
<sequence length="979" mass="113737">MLIYLVITVNILVCLCFLNTKYQIQLDYSIPSELIKVDKSLKYTNITIGKDSFLCIFNQSNDDSSDDLECEEKYSFFKDVNVRDINSFVEEKLNQNYLLKYANNSINYKLSWKNERSSGDGVGGEKKGKNSSHHGGNGDRGRGARGALREEGKEKTRKSGVTNHHLVYDSEKMYDKEEVSSFFSCNFKKVYDYIFYKYKFNPYHKNRIYEKMTDQESLKNHIIKGKMLTINNICVNAFPSNENILKVCLNKSVSFITKGYNSKDRKKHVSISNYLSGKDLLFANNTVVQYYSDGKYFFEVLYICGDNNLRVNSFDKLNRIYYPLIFEIYEHVNTNLTKLYHLILKRLKRSEVFFFKTFSMYTYGERYYKALKNKLNEILNAFFPYVTNMYRITLSAYMFCDYTDSINPPYHYLLKNIMNQCYNFTENDDYTYEICLPHSVIKYKKDEYGKVKYPIISLGSSYVSVNAGKPFYEKTYDIFPVLKTNYKLKKETENYFKMKKKEPSEPTLLTTHHLFSSPIPVIPNSDEDPDFSVNYGDILDSNYSSPSSSPSPSSSSSSSSSSSTILSTPSSFPFPSSNPSSSTFNAFHAPYNSTSPTSYFSLTLNRIPYMSTYIIDKPVEVLKCGEEKFYKALAFDLKGGKCKDSLDEVYDYITTIYFDCSLHYKNEIHTKIMNVFQSTECHYYVHVSSPYLCAHPTLHIPMKSKKEVIKCFKNVYAASSQLHDGTTGGRGDSSNSEGNGFNANYHVLQNDDYVSTEDKLYLHEFYALKSRMNQNKNISSFEAVPQGKKIEFGKTYDFGLGNYIRKRVYKNNPIFHIGNIVRHKYWNYQAVVVSWDYMCFAPSEWKENLFSEYPAEFQNRVHYLILVNKKRKGGMISNGGGCTGTGSICERGRSKSADRMTGLGTEEFFNSREDEVANDENFHFAYVPESSLVYGDKMIYSEYLSQFFEKYNNFFHFYIPKKNHIIWKLFPYDFWNLIF</sequence>
<evidence type="ECO:0000313" key="5">
    <source>
        <dbReference type="Proteomes" id="UP000078550"/>
    </source>
</evidence>
<name>A0A1A8YHT9_PLAOA</name>
<dbReference type="EMBL" id="FLRE01000005">
    <property type="protein sequence ID" value="SBT30833.1"/>
    <property type="molecule type" value="Genomic_DNA"/>
</dbReference>
<feature type="signal peptide" evidence="2">
    <location>
        <begin position="1"/>
        <end position="16"/>
    </location>
</feature>
<evidence type="ECO:0000256" key="2">
    <source>
        <dbReference type="SAM" id="SignalP"/>
    </source>
</evidence>
<dbReference type="Proteomes" id="UP000078550">
    <property type="component" value="Unassembled WGS sequence"/>
</dbReference>
<feature type="region of interest" description="Disordered" evidence="1">
    <location>
        <begin position="119"/>
        <end position="162"/>
    </location>
</feature>
<evidence type="ECO:0000259" key="3">
    <source>
        <dbReference type="SMART" id="SM00992"/>
    </source>
</evidence>
<proteinExistence type="predicted"/>
<gene>
    <name evidence="4" type="ORF">POVWA2_000950</name>
</gene>
<dbReference type="InterPro" id="IPR011722">
    <property type="entry name" value="Hemimethylated_DNA-bd_dom"/>
</dbReference>
<feature type="chain" id="PRO_5008382046" evidence="2">
    <location>
        <begin position="17"/>
        <end position="979"/>
    </location>
</feature>
<dbReference type="SUPFAM" id="SSF141255">
    <property type="entry name" value="YccV-like"/>
    <property type="match status" value="1"/>
</dbReference>
<dbReference type="AlphaFoldDB" id="A0A1A8YHT9"/>
<dbReference type="Gene3D" id="2.30.30.390">
    <property type="entry name" value="Hemimethylated DNA-binding domain"/>
    <property type="match status" value="1"/>
</dbReference>
<feature type="domain" description="Hemimethylated DNA-binding" evidence="3">
    <location>
        <begin position="812"/>
        <end position="961"/>
    </location>
</feature>